<dbReference type="Gene3D" id="3.30.470.10">
    <property type="match status" value="1"/>
</dbReference>
<protein>
    <recommendedName>
        <fullName evidence="3">Branched-chain-amino-acid aminotransferase</fullName>
    </recommendedName>
</protein>
<dbReference type="AlphaFoldDB" id="A0A2T5B7V0"/>
<name>A0A2T5B7V0_MYCDI</name>
<evidence type="ECO:0000313" key="1">
    <source>
        <dbReference type="EMBL" id="PTM95004.1"/>
    </source>
</evidence>
<proteinExistence type="predicted"/>
<gene>
    <name evidence="1" type="ORF">C7449_10467</name>
</gene>
<organism evidence="1 2">
    <name type="scientific">Mycoplana dimorpha</name>
    <dbReference type="NCBI Taxonomy" id="28320"/>
    <lineage>
        <taxon>Bacteria</taxon>
        <taxon>Pseudomonadati</taxon>
        <taxon>Pseudomonadota</taxon>
        <taxon>Alphaproteobacteria</taxon>
        <taxon>Hyphomicrobiales</taxon>
        <taxon>Rhizobiaceae</taxon>
        <taxon>Mycoplana</taxon>
    </lineage>
</organism>
<evidence type="ECO:0008006" key="3">
    <source>
        <dbReference type="Google" id="ProtNLM"/>
    </source>
</evidence>
<reference evidence="1 2" key="1">
    <citation type="submission" date="2018-04" db="EMBL/GenBank/DDBJ databases">
        <title>Genomic Encyclopedia of Type Strains, Phase IV (KMG-IV): sequencing the most valuable type-strain genomes for metagenomic binning, comparative biology and taxonomic classification.</title>
        <authorList>
            <person name="Goeker M."/>
        </authorList>
    </citation>
    <scope>NUCLEOTIDE SEQUENCE [LARGE SCALE GENOMIC DNA]</scope>
    <source>
        <strain evidence="1 2">DSM 7138</strain>
    </source>
</reference>
<comment type="caution">
    <text evidence="1">The sequence shown here is derived from an EMBL/GenBank/DDBJ whole genome shotgun (WGS) entry which is preliminary data.</text>
</comment>
<sequence>MSSSCSVSASSISSPARTPRFAYVNGRYVRHADAAVHVEDRGYQFAVGV</sequence>
<dbReference type="EMBL" id="PZZZ01000004">
    <property type="protein sequence ID" value="PTM95004.1"/>
    <property type="molecule type" value="Genomic_DNA"/>
</dbReference>
<dbReference type="InterPro" id="IPR043131">
    <property type="entry name" value="BCAT-like_N"/>
</dbReference>
<evidence type="ECO:0000313" key="2">
    <source>
        <dbReference type="Proteomes" id="UP000241247"/>
    </source>
</evidence>
<dbReference type="Proteomes" id="UP000241247">
    <property type="component" value="Unassembled WGS sequence"/>
</dbReference>
<keyword evidence="2" id="KW-1185">Reference proteome</keyword>
<accession>A0A2T5B7V0</accession>